<proteinExistence type="predicted"/>
<dbReference type="KEGG" id="mbn:Mboo_2134"/>
<dbReference type="OrthoDB" id="379963at2157"/>
<dbReference type="AlphaFoldDB" id="A7IA87"/>
<dbReference type="HOGENOM" id="CLU_1801676_0_0_2"/>
<reference evidence="2" key="1">
    <citation type="journal article" date="2015" name="Microbiology">
        <title>Genome of Methanoregula boonei 6A8 reveals adaptations to oligotrophic peatland environments.</title>
        <authorList>
            <person name="Braeuer S."/>
            <person name="Cadillo-Quiroz H."/>
            <person name="Kyrpides N."/>
            <person name="Woyke T."/>
            <person name="Goodwin L."/>
            <person name="Detter C."/>
            <person name="Podell S."/>
            <person name="Yavitt J.B."/>
            <person name="Zinder S.H."/>
        </authorList>
    </citation>
    <scope>NUCLEOTIDE SEQUENCE [LARGE SCALE GENOMIC DNA]</scope>
    <source>
        <strain evidence="2">DSM 21154 / JCM 14090 / 6A8</strain>
    </source>
</reference>
<gene>
    <name evidence="1" type="ordered locus">Mboo_2134</name>
</gene>
<organism evidence="1 2">
    <name type="scientific">Methanoregula boonei (strain DSM 21154 / JCM 14090 / 6A8)</name>
    <dbReference type="NCBI Taxonomy" id="456442"/>
    <lineage>
        <taxon>Archaea</taxon>
        <taxon>Methanobacteriati</taxon>
        <taxon>Methanobacteriota</taxon>
        <taxon>Stenosarchaea group</taxon>
        <taxon>Methanomicrobia</taxon>
        <taxon>Methanomicrobiales</taxon>
        <taxon>Methanoregulaceae</taxon>
        <taxon>Methanoregula</taxon>
    </lineage>
</organism>
<protein>
    <submittedName>
        <fullName evidence="1">Uncharacterized protein</fullName>
    </submittedName>
</protein>
<keyword evidence="2" id="KW-1185">Reference proteome</keyword>
<evidence type="ECO:0000313" key="2">
    <source>
        <dbReference type="Proteomes" id="UP000002408"/>
    </source>
</evidence>
<accession>A7IA87</accession>
<sequence length="143" mass="16956">MNAQRIETGTEAGDALGFFETLYSGWLELRDHRRLYLHFIISRSKNRGNTQNLISDWIERGYDVRVVMPRPIMQHILEKFQFVPYRESLPDWYEGIVEIWRRPKVQLRSGLPGKADSFQGKERLSISSSINSRWQRYPGYFCV</sequence>
<dbReference type="EMBL" id="CP000780">
    <property type="protein sequence ID" value="ABS56648.1"/>
    <property type="molecule type" value="Genomic_DNA"/>
</dbReference>
<dbReference type="GeneID" id="5410221"/>
<evidence type="ECO:0000313" key="1">
    <source>
        <dbReference type="EMBL" id="ABS56648.1"/>
    </source>
</evidence>
<dbReference type="eggNOG" id="arCOG12706">
    <property type="taxonomic scope" value="Archaea"/>
</dbReference>
<dbReference type="Proteomes" id="UP000002408">
    <property type="component" value="Chromosome"/>
</dbReference>
<dbReference type="RefSeq" id="WP_012107706.1">
    <property type="nucleotide sequence ID" value="NC_009712.1"/>
</dbReference>
<name>A7IA87_METB6</name>